<evidence type="ECO:0000256" key="1">
    <source>
        <dbReference type="SAM" id="MobiDB-lite"/>
    </source>
</evidence>
<evidence type="ECO:0000313" key="3">
    <source>
        <dbReference type="Proteomes" id="UP000244092"/>
    </source>
</evidence>
<gene>
    <name evidence="2" type="ORF">C8N31_110105</name>
</gene>
<dbReference type="Proteomes" id="UP000244092">
    <property type="component" value="Unassembled WGS sequence"/>
</dbReference>
<dbReference type="EMBL" id="QBKU01000010">
    <property type="protein sequence ID" value="PTX72845.1"/>
    <property type="molecule type" value="Genomic_DNA"/>
</dbReference>
<feature type="compositionally biased region" description="Basic and acidic residues" evidence="1">
    <location>
        <begin position="58"/>
        <end position="69"/>
    </location>
</feature>
<sequence>MAERHRSQDGSKDSEKILGDTTQISQQGRSGGDLQRDVATQDEEKRATQRPAGATRVTGKDKRNHGDAA</sequence>
<evidence type="ECO:0000313" key="2">
    <source>
        <dbReference type="EMBL" id="PTX72845.1"/>
    </source>
</evidence>
<comment type="caution">
    <text evidence="2">The sequence shown here is derived from an EMBL/GenBank/DDBJ whole genome shotgun (WGS) entry which is preliminary data.</text>
</comment>
<dbReference type="OrthoDB" id="7868955at2"/>
<reference evidence="2 3" key="1">
    <citation type="submission" date="2018-04" db="EMBL/GenBank/DDBJ databases">
        <title>Genomic Encyclopedia of Archaeal and Bacterial Type Strains, Phase II (KMG-II): from individual species to whole genera.</title>
        <authorList>
            <person name="Goeker M."/>
        </authorList>
    </citation>
    <scope>NUCLEOTIDE SEQUENCE [LARGE SCALE GENOMIC DNA]</scope>
    <source>
        <strain evidence="2 3">DSM 12244</strain>
    </source>
</reference>
<proteinExistence type="predicted"/>
<feature type="region of interest" description="Disordered" evidence="1">
    <location>
        <begin position="1"/>
        <end position="69"/>
    </location>
</feature>
<organism evidence="2 3">
    <name type="scientific">Sulfitobacter mediterraneus</name>
    <dbReference type="NCBI Taxonomy" id="83219"/>
    <lineage>
        <taxon>Bacteria</taxon>
        <taxon>Pseudomonadati</taxon>
        <taxon>Pseudomonadota</taxon>
        <taxon>Alphaproteobacteria</taxon>
        <taxon>Rhodobacterales</taxon>
        <taxon>Roseobacteraceae</taxon>
        <taxon>Sulfitobacter</taxon>
    </lineage>
</organism>
<feature type="compositionally biased region" description="Basic and acidic residues" evidence="1">
    <location>
        <begin position="1"/>
        <end position="18"/>
    </location>
</feature>
<accession>A0A2T6CBH1</accession>
<dbReference type="RefSeq" id="WP_025048696.1">
    <property type="nucleotide sequence ID" value="NZ_CP081109.1"/>
</dbReference>
<name>A0A2T6CBH1_9RHOB</name>
<dbReference type="AlphaFoldDB" id="A0A2T6CBH1"/>
<protein>
    <submittedName>
        <fullName evidence="2">Uncharacterized protein</fullName>
    </submittedName>
</protein>